<reference evidence="3" key="1">
    <citation type="submission" date="2016-08" db="EMBL/GenBank/DDBJ databases">
        <title>Complete genome sequence of the organohalide-respiring Epsilonproteobacterium Sulfurospirillum halorespirans.</title>
        <authorList>
            <person name="Goris T."/>
            <person name="Zimmermann J."/>
            <person name="Schenz B."/>
            <person name="Lemos M."/>
            <person name="Hackermueller J."/>
            <person name="Diekert G."/>
        </authorList>
    </citation>
    <scope>NUCLEOTIDE SEQUENCE [LARGE SCALE GENOMIC DNA]</scope>
    <source>
        <strain>DSM 13726</strain>
        <strain evidence="3">PCE-M2</strain>
    </source>
</reference>
<dbReference type="RefSeq" id="WP_084010790.1">
    <property type="nucleotide sequence ID" value="NZ_CP017111.1"/>
</dbReference>
<dbReference type="STRING" id="1193502.SHALO_1334"/>
<organism evidence="2 3">
    <name type="scientific">Sulfurospirillum halorespirans DSM 13726</name>
    <dbReference type="NCBI Taxonomy" id="1193502"/>
    <lineage>
        <taxon>Bacteria</taxon>
        <taxon>Pseudomonadati</taxon>
        <taxon>Campylobacterota</taxon>
        <taxon>Epsilonproteobacteria</taxon>
        <taxon>Campylobacterales</taxon>
        <taxon>Sulfurospirillaceae</taxon>
        <taxon>Sulfurospirillum</taxon>
    </lineage>
</organism>
<dbReference type="Proteomes" id="UP000094609">
    <property type="component" value="Chromosome"/>
</dbReference>
<sequence>MRDLKELLLESGCSSEFILEAMRFEHLYTGDIDAFLDKVEDILMNEEDYEEGLEEDEEDFDEEEDDPIYQSDYNYDGNEDNIYFEDEDGEEAFEDDEDEE</sequence>
<name>A0A1D7TJA6_9BACT</name>
<dbReference type="PATRIC" id="fig|1193502.14.peg.1354"/>
<protein>
    <submittedName>
        <fullName evidence="2">Uncharacterized protein</fullName>
    </submittedName>
</protein>
<keyword evidence="3" id="KW-1185">Reference proteome</keyword>
<dbReference type="EMBL" id="CP017111">
    <property type="protein sequence ID" value="AOO65112.1"/>
    <property type="molecule type" value="Genomic_DNA"/>
</dbReference>
<evidence type="ECO:0000256" key="1">
    <source>
        <dbReference type="SAM" id="MobiDB-lite"/>
    </source>
</evidence>
<feature type="compositionally biased region" description="Acidic residues" evidence="1">
    <location>
        <begin position="47"/>
        <end position="67"/>
    </location>
</feature>
<dbReference type="KEGG" id="shal:SHALO_1334"/>
<accession>A0A1D7TJA6</accession>
<evidence type="ECO:0000313" key="2">
    <source>
        <dbReference type="EMBL" id="AOO65112.1"/>
    </source>
</evidence>
<feature type="compositionally biased region" description="Acidic residues" evidence="1">
    <location>
        <begin position="77"/>
        <end position="100"/>
    </location>
</feature>
<feature type="region of interest" description="Disordered" evidence="1">
    <location>
        <begin position="47"/>
        <end position="100"/>
    </location>
</feature>
<proteinExistence type="predicted"/>
<dbReference type="AlphaFoldDB" id="A0A1D7TJA6"/>
<gene>
    <name evidence="2" type="ORF">SHALO_1334</name>
</gene>
<evidence type="ECO:0000313" key="3">
    <source>
        <dbReference type="Proteomes" id="UP000094609"/>
    </source>
</evidence>